<dbReference type="Pfam" id="PF14512">
    <property type="entry name" value="TM1586_NiRdase"/>
    <property type="match status" value="1"/>
</dbReference>
<keyword evidence="5" id="KW-1185">Reference proteome</keyword>
<evidence type="ECO:0000313" key="2">
    <source>
        <dbReference type="EMBL" id="EOI57884.1"/>
    </source>
</evidence>
<dbReference type="PATRIC" id="fig|1158614.3.peg.888"/>
<reference evidence="3 5" key="2">
    <citation type="submission" date="2013-03" db="EMBL/GenBank/DDBJ databases">
        <title>The Genome Sequence of Enterococcus gilvus ATCC BAA-350 (PacBio/Illumina hybrid assembly).</title>
        <authorList>
            <consortium name="The Broad Institute Genomics Platform"/>
            <consortium name="The Broad Institute Genome Sequencing Center for Infectious Disease"/>
            <person name="Earl A."/>
            <person name="Russ C."/>
            <person name="Gilmore M."/>
            <person name="Surin D."/>
            <person name="Walker B."/>
            <person name="Young S."/>
            <person name="Zeng Q."/>
            <person name="Gargeya S."/>
            <person name="Fitzgerald M."/>
            <person name="Haas B."/>
            <person name="Abouelleil A."/>
            <person name="Allen A.W."/>
            <person name="Alvarado L."/>
            <person name="Arachchi H.M."/>
            <person name="Berlin A.M."/>
            <person name="Chapman S.B."/>
            <person name="Gainer-Dewar J."/>
            <person name="Goldberg J."/>
            <person name="Griggs A."/>
            <person name="Gujja S."/>
            <person name="Hansen M."/>
            <person name="Howarth C."/>
            <person name="Imamovic A."/>
            <person name="Ireland A."/>
            <person name="Larimer J."/>
            <person name="McCowan C."/>
            <person name="Murphy C."/>
            <person name="Pearson M."/>
            <person name="Poon T.W."/>
            <person name="Priest M."/>
            <person name="Roberts A."/>
            <person name="Saif S."/>
            <person name="Shea T."/>
            <person name="Sisk P."/>
            <person name="Sykes S."/>
            <person name="Wortman J."/>
            <person name="Nusbaum C."/>
            <person name="Birren B."/>
        </authorList>
    </citation>
    <scope>NUCLEOTIDE SEQUENCE [LARGE SCALE GENOMIC DNA]</scope>
    <source>
        <strain evidence="3 5">ATCC BAA-350</strain>
    </source>
</reference>
<proteinExistence type="predicted"/>
<dbReference type="InterPro" id="IPR000415">
    <property type="entry name" value="Nitroreductase-like"/>
</dbReference>
<name>R2XSG2_9ENTE</name>
<dbReference type="EMBL" id="ASWH01000002">
    <property type="protein sequence ID" value="EOW79362.1"/>
    <property type="molecule type" value="Genomic_DNA"/>
</dbReference>
<evidence type="ECO:0000313" key="4">
    <source>
        <dbReference type="Proteomes" id="UP000013750"/>
    </source>
</evidence>
<evidence type="ECO:0000313" key="3">
    <source>
        <dbReference type="EMBL" id="EOW79362.1"/>
    </source>
</evidence>
<organism evidence="2 4">
    <name type="scientific">Enterococcus gilvus ATCC BAA-350</name>
    <dbReference type="NCBI Taxonomy" id="1158614"/>
    <lineage>
        <taxon>Bacteria</taxon>
        <taxon>Bacillati</taxon>
        <taxon>Bacillota</taxon>
        <taxon>Bacilli</taxon>
        <taxon>Lactobacillales</taxon>
        <taxon>Enterococcaceae</taxon>
        <taxon>Enterococcus</taxon>
    </lineage>
</organism>
<dbReference type="OrthoDB" id="9814075at2"/>
<dbReference type="eggNOG" id="COG0778">
    <property type="taxonomic scope" value="Bacteria"/>
</dbReference>
<dbReference type="InterPro" id="IPR029478">
    <property type="entry name" value="TM1586_NiRdase"/>
</dbReference>
<dbReference type="EMBL" id="AJDQ01000004">
    <property type="protein sequence ID" value="EOI57884.1"/>
    <property type="molecule type" value="Genomic_DNA"/>
</dbReference>
<accession>R2XSG2</accession>
<feature type="domain" description="Putative nitroreductase TM1586" evidence="1">
    <location>
        <begin position="3"/>
        <end position="207"/>
    </location>
</feature>
<sequence length="237" mass="26357">MALYSSIFTRKSTRKFTDQPLSGEALADIKSFIQTIPPLVPDAEITYKIVGPEEVKGMGIPKAPHYFLIYGKEQFLRNTCAGFLFQHVDLYLFSKGYASRWLGMLKPKEAEPNFIIGMAFGYPEKEEKRTLTDFDRKPLKEISEGTDSRLDAVRLAPSGLNGQPWYIIAKPGVLFVYRQKKINGLPGIMYKMTDLDVGIALCHLAVATEESGKNFNFGITKGAPGAPDGFLYLGTVT</sequence>
<reference evidence="2 4" key="1">
    <citation type="submission" date="2013-02" db="EMBL/GenBank/DDBJ databases">
        <title>The Genome Sequence of Enterococcus gilvus ATCC BAA-350.</title>
        <authorList>
            <consortium name="The Broad Institute Genome Sequencing Platform"/>
            <consortium name="The Broad Institute Genome Sequencing Center for Infectious Disease"/>
            <person name="Earl A.M."/>
            <person name="Gilmore M.S."/>
            <person name="Lebreton F."/>
            <person name="Walker B."/>
            <person name="Young S.K."/>
            <person name="Zeng Q."/>
            <person name="Gargeya S."/>
            <person name="Fitzgerald M."/>
            <person name="Haas B."/>
            <person name="Abouelleil A."/>
            <person name="Alvarado L."/>
            <person name="Arachchi H.M."/>
            <person name="Berlin A.M."/>
            <person name="Chapman S.B."/>
            <person name="Dewar J."/>
            <person name="Goldberg J."/>
            <person name="Griggs A."/>
            <person name="Gujja S."/>
            <person name="Hansen M."/>
            <person name="Howarth C."/>
            <person name="Imamovic A."/>
            <person name="Larimer J."/>
            <person name="McCowan C."/>
            <person name="Murphy C."/>
            <person name="Neiman D."/>
            <person name="Pearson M."/>
            <person name="Priest M."/>
            <person name="Roberts A."/>
            <person name="Saif S."/>
            <person name="Shea T."/>
            <person name="Sisk P."/>
            <person name="Sykes S."/>
            <person name="Wortman J."/>
            <person name="Nusbaum C."/>
            <person name="Birren B."/>
        </authorList>
    </citation>
    <scope>NUCLEOTIDE SEQUENCE [LARGE SCALE GENOMIC DNA]</scope>
    <source>
        <strain evidence="2 4">ATCC BAA-350</strain>
    </source>
</reference>
<dbReference type="SUPFAM" id="SSF55469">
    <property type="entry name" value="FMN-dependent nitroreductase-like"/>
    <property type="match status" value="1"/>
</dbReference>
<dbReference type="AlphaFoldDB" id="R2XSG2"/>
<dbReference type="RefSeq" id="WP_010779308.1">
    <property type="nucleotide sequence ID" value="NZ_ASWH01000002.1"/>
</dbReference>
<dbReference type="GO" id="GO:0016491">
    <property type="term" value="F:oxidoreductase activity"/>
    <property type="evidence" value="ECO:0007669"/>
    <property type="project" value="InterPro"/>
</dbReference>
<dbReference type="Gene3D" id="3.40.109.30">
    <property type="entry name" value="putative nitroreductase (tm1586), domain 2"/>
    <property type="match status" value="1"/>
</dbReference>
<dbReference type="Proteomes" id="UP000013750">
    <property type="component" value="Unassembled WGS sequence"/>
</dbReference>
<protein>
    <recommendedName>
        <fullName evidence="1">Putative nitroreductase TM1586 domain-containing protein</fullName>
    </recommendedName>
</protein>
<evidence type="ECO:0000313" key="5">
    <source>
        <dbReference type="Proteomes" id="UP000014160"/>
    </source>
</evidence>
<comment type="caution">
    <text evidence="2">The sequence shown here is derived from an EMBL/GenBank/DDBJ whole genome shotgun (WGS) entry which is preliminary data.</text>
</comment>
<dbReference type="Proteomes" id="UP000014160">
    <property type="component" value="Unassembled WGS sequence"/>
</dbReference>
<dbReference type="Gene3D" id="3.40.109.10">
    <property type="entry name" value="NADH Oxidase"/>
    <property type="match status" value="1"/>
</dbReference>
<evidence type="ECO:0000259" key="1">
    <source>
        <dbReference type="Pfam" id="PF14512"/>
    </source>
</evidence>
<dbReference type="HOGENOM" id="CLU_070562_1_1_9"/>
<gene>
    <name evidence="3" type="ORF">I592_03502</name>
    <name evidence="2" type="ORF">UKC_00859</name>
</gene>